<feature type="transmembrane region" description="Helical" evidence="2">
    <location>
        <begin position="37"/>
        <end position="58"/>
    </location>
</feature>
<keyword evidence="4" id="KW-1185">Reference proteome</keyword>
<evidence type="ECO:0000313" key="3">
    <source>
        <dbReference type="EMBL" id="GAU39429.1"/>
    </source>
</evidence>
<feature type="compositionally biased region" description="Basic residues" evidence="1">
    <location>
        <begin position="1"/>
        <end position="11"/>
    </location>
</feature>
<keyword evidence="2" id="KW-0472">Membrane</keyword>
<dbReference type="AlphaFoldDB" id="A0A2Z6P6Q8"/>
<accession>A0A2Z6P6Q8</accession>
<evidence type="ECO:0000256" key="2">
    <source>
        <dbReference type="SAM" id="Phobius"/>
    </source>
</evidence>
<name>A0A2Z6P6Q8_TRISU</name>
<evidence type="ECO:0000256" key="1">
    <source>
        <dbReference type="SAM" id="MobiDB-lite"/>
    </source>
</evidence>
<dbReference type="Proteomes" id="UP000242715">
    <property type="component" value="Unassembled WGS sequence"/>
</dbReference>
<protein>
    <submittedName>
        <fullName evidence="3">Uncharacterized protein</fullName>
    </submittedName>
</protein>
<gene>
    <name evidence="3" type="ORF">TSUD_289940</name>
</gene>
<dbReference type="OrthoDB" id="409395at2759"/>
<feature type="region of interest" description="Disordered" evidence="1">
    <location>
        <begin position="1"/>
        <end position="34"/>
    </location>
</feature>
<keyword evidence="2" id="KW-1133">Transmembrane helix</keyword>
<dbReference type="EMBL" id="DF973762">
    <property type="protein sequence ID" value="GAU39429.1"/>
    <property type="molecule type" value="Genomic_DNA"/>
</dbReference>
<reference evidence="4" key="1">
    <citation type="journal article" date="2017" name="Front. Plant Sci.">
        <title>Climate Clever Clovers: New Paradigm to Reduce the Environmental Footprint of Ruminants by Breeding Low Methanogenic Forages Utilizing Haplotype Variation.</title>
        <authorList>
            <person name="Kaur P."/>
            <person name="Appels R."/>
            <person name="Bayer P.E."/>
            <person name="Keeble-Gagnere G."/>
            <person name="Wang J."/>
            <person name="Hirakawa H."/>
            <person name="Shirasawa K."/>
            <person name="Vercoe P."/>
            <person name="Stefanova K."/>
            <person name="Durmic Z."/>
            <person name="Nichols P."/>
            <person name="Revell C."/>
            <person name="Isobe S.N."/>
            <person name="Edwards D."/>
            <person name="Erskine W."/>
        </authorList>
    </citation>
    <scope>NUCLEOTIDE SEQUENCE [LARGE SCALE GENOMIC DNA]</scope>
    <source>
        <strain evidence="4">cv. Daliak</strain>
    </source>
</reference>
<organism evidence="3 4">
    <name type="scientific">Trifolium subterraneum</name>
    <name type="common">Subterranean clover</name>
    <dbReference type="NCBI Taxonomy" id="3900"/>
    <lineage>
        <taxon>Eukaryota</taxon>
        <taxon>Viridiplantae</taxon>
        <taxon>Streptophyta</taxon>
        <taxon>Embryophyta</taxon>
        <taxon>Tracheophyta</taxon>
        <taxon>Spermatophyta</taxon>
        <taxon>Magnoliopsida</taxon>
        <taxon>eudicotyledons</taxon>
        <taxon>Gunneridae</taxon>
        <taxon>Pentapetalae</taxon>
        <taxon>rosids</taxon>
        <taxon>fabids</taxon>
        <taxon>Fabales</taxon>
        <taxon>Fabaceae</taxon>
        <taxon>Papilionoideae</taxon>
        <taxon>50 kb inversion clade</taxon>
        <taxon>NPAAA clade</taxon>
        <taxon>Hologalegina</taxon>
        <taxon>IRL clade</taxon>
        <taxon>Trifolieae</taxon>
        <taxon>Trifolium</taxon>
    </lineage>
</organism>
<sequence>MAKTRSLKKKPRESNHNPNPSMATPSPPPRRRKPQTLATVSAILAVLLVISVICLLLVSSNTWRAFQQVVSYETITVVNEFPHDPQAFTQLKISFFGYCLI</sequence>
<evidence type="ECO:0000313" key="4">
    <source>
        <dbReference type="Proteomes" id="UP000242715"/>
    </source>
</evidence>
<proteinExistence type="predicted"/>
<keyword evidence="2" id="KW-0812">Transmembrane</keyword>